<evidence type="ECO:0000313" key="7">
    <source>
        <dbReference type="EMBL" id="KAF6001549.1"/>
    </source>
</evidence>
<dbReference type="GO" id="GO:0016887">
    <property type="term" value="F:ATP hydrolysis activity"/>
    <property type="evidence" value="ECO:0007669"/>
    <property type="project" value="TreeGrafter"/>
</dbReference>
<sequence>MNNERIGLKVGDRAAPDANKTADTVRLLLSAEAEAAERIQQARKQREERVRQAVVEAEKEIAVYRAQREASYREAQAELAGATEETARSLQLRAEQLIKSDQDLIANRRQAAVEALVQTVVQCEPDS</sequence>
<gene>
    <name evidence="7" type="ORF">F1559_003109</name>
</gene>
<keyword evidence="6" id="KW-0175">Coiled coil</keyword>
<comment type="subunit">
    <text evidence="5">V-ATPase is a heteromultimeric enzyme made up of two complexes: the ATP-hydrolytic V1 complex and the proton translocation V0 complex.</text>
</comment>
<dbReference type="Gene3D" id="1.20.5.2950">
    <property type="match status" value="1"/>
</dbReference>
<evidence type="ECO:0000256" key="4">
    <source>
        <dbReference type="ARBA" id="ARBA00023065"/>
    </source>
</evidence>
<dbReference type="PANTHER" id="PTHR12713">
    <property type="entry name" value="VACUOLAR ATP SYNTHASE SUBUNIT G"/>
    <property type="match status" value="1"/>
</dbReference>
<evidence type="ECO:0000256" key="1">
    <source>
        <dbReference type="ARBA" id="ARBA00010066"/>
    </source>
</evidence>
<dbReference type="AlphaFoldDB" id="A0A7J7IFV1"/>
<keyword evidence="2 5" id="KW-0813">Transport</keyword>
<evidence type="ECO:0000256" key="6">
    <source>
        <dbReference type="SAM" id="Coils"/>
    </source>
</evidence>
<dbReference type="Pfam" id="PF03179">
    <property type="entry name" value="V-ATPase_G"/>
    <property type="match status" value="1"/>
</dbReference>
<dbReference type="GO" id="GO:0046961">
    <property type="term" value="F:proton-transporting ATPase activity, rotational mechanism"/>
    <property type="evidence" value="ECO:0007669"/>
    <property type="project" value="InterPro"/>
</dbReference>
<evidence type="ECO:0000256" key="5">
    <source>
        <dbReference type="RuleBase" id="RU364019"/>
    </source>
</evidence>
<dbReference type="Proteomes" id="UP000530660">
    <property type="component" value="Unassembled WGS sequence"/>
</dbReference>
<evidence type="ECO:0000313" key="8">
    <source>
        <dbReference type="Proteomes" id="UP000530660"/>
    </source>
</evidence>
<proteinExistence type="inferred from homology"/>
<keyword evidence="8" id="KW-1185">Reference proteome</keyword>
<dbReference type="EMBL" id="VWRR01000014">
    <property type="protein sequence ID" value="KAF6001549.1"/>
    <property type="molecule type" value="Genomic_DNA"/>
</dbReference>
<reference evidence="7 8" key="1">
    <citation type="journal article" date="2020" name="J. Phycol.">
        <title>Comparative genome analysis reveals Cyanidiococcus gen. nov., a new extremophilic red algal genus sister to Cyanidioschyzon (Cyanidioschyzonaceae, Rhodophyta).</title>
        <authorList>
            <person name="Liu S.-L."/>
            <person name="Chiang Y.-R."/>
            <person name="Yoon H.S."/>
            <person name="Fu H.-Y."/>
        </authorList>
    </citation>
    <scope>NUCLEOTIDE SEQUENCE [LARGE SCALE GENOMIC DNA]</scope>
    <source>
        <strain evidence="7 8">THAL066</strain>
    </source>
</reference>
<comment type="function">
    <text evidence="5">Subunit of the V1 complex of vacuolar(H+)-ATPase (V-ATPase), a multisubunit enzyme composed of a peripheral complex (V1) that hydrolyzes ATP and a membrane integral complex (V0) that translocates protons. V-ATPase is responsible for acidifying and maintaining the pH of intracellular compartments and in some cell types, is targeted to the plasma membrane, where it is responsible for acidifying the extracellular environment.</text>
</comment>
<feature type="coiled-coil region" evidence="6">
    <location>
        <begin position="47"/>
        <end position="85"/>
    </location>
</feature>
<protein>
    <recommendedName>
        <fullName evidence="5">V-type proton ATPase subunit G</fullName>
    </recommendedName>
</protein>
<dbReference type="NCBIfam" id="TIGR01147">
    <property type="entry name" value="V_ATP_synt_G"/>
    <property type="match status" value="1"/>
</dbReference>
<evidence type="ECO:0000256" key="2">
    <source>
        <dbReference type="ARBA" id="ARBA00022448"/>
    </source>
</evidence>
<accession>A0A7J7IFV1</accession>
<dbReference type="InterPro" id="IPR005124">
    <property type="entry name" value="V-ATPase_G"/>
</dbReference>
<keyword evidence="4 5" id="KW-0406">Ion transport</keyword>
<dbReference type="PANTHER" id="PTHR12713:SF11">
    <property type="entry name" value="V-TYPE PROTON ATPASE SUBUNIT G"/>
    <property type="match status" value="1"/>
</dbReference>
<dbReference type="GO" id="GO:0000221">
    <property type="term" value="C:vacuolar proton-transporting V-type ATPase, V1 domain"/>
    <property type="evidence" value="ECO:0007669"/>
    <property type="project" value="TreeGrafter"/>
</dbReference>
<keyword evidence="3 5" id="KW-0375">Hydrogen ion transport</keyword>
<organism evidence="7 8">
    <name type="scientific">Cyanidiococcus yangmingshanensis</name>
    <dbReference type="NCBI Taxonomy" id="2690220"/>
    <lineage>
        <taxon>Eukaryota</taxon>
        <taxon>Rhodophyta</taxon>
        <taxon>Bangiophyceae</taxon>
        <taxon>Cyanidiales</taxon>
        <taxon>Cyanidiaceae</taxon>
        <taxon>Cyanidiococcus</taxon>
    </lineage>
</organism>
<evidence type="ECO:0000256" key="3">
    <source>
        <dbReference type="ARBA" id="ARBA00022781"/>
    </source>
</evidence>
<name>A0A7J7IFV1_9RHOD</name>
<comment type="similarity">
    <text evidence="1 5">Belongs to the V-ATPase G subunit family.</text>
</comment>
<comment type="caution">
    <text evidence="7">The sequence shown here is derived from an EMBL/GenBank/DDBJ whole genome shotgun (WGS) entry which is preliminary data.</text>
</comment>